<dbReference type="STRING" id="1121899.GCA_000430025_01154"/>
<evidence type="ECO:0000313" key="4">
    <source>
        <dbReference type="Proteomes" id="UP000030121"/>
    </source>
</evidence>
<dbReference type="CDD" id="cd17546">
    <property type="entry name" value="REC_hyHK_CKI1_RcsC-like"/>
    <property type="match status" value="1"/>
</dbReference>
<dbReference type="SMART" id="SM00448">
    <property type="entry name" value="REC"/>
    <property type="match status" value="1"/>
</dbReference>
<dbReference type="SUPFAM" id="SSF52172">
    <property type="entry name" value="CheY-like"/>
    <property type="match status" value="1"/>
</dbReference>
<dbReference type="eggNOG" id="COG2197">
    <property type="taxonomic scope" value="Bacteria"/>
</dbReference>
<dbReference type="InterPro" id="IPR011006">
    <property type="entry name" value="CheY-like_superfamily"/>
</dbReference>
<dbReference type="EMBL" id="JRLW01000001">
    <property type="protein sequence ID" value="KGO90808.1"/>
    <property type="molecule type" value="Genomic_DNA"/>
</dbReference>
<feature type="modified residue" description="4-aspartylphosphate" evidence="1">
    <location>
        <position position="58"/>
    </location>
</feature>
<proteinExistence type="predicted"/>
<keyword evidence="4" id="KW-1185">Reference proteome</keyword>
<feature type="domain" description="Response regulatory" evidence="2">
    <location>
        <begin position="5"/>
        <end position="127"/>
    </location>
</feature>
<accession>A0A0A2MH77</accession>
<dbReference type="OrthoDB" id="673128at2"/>
<dbReference type="PANTHER" id="PTHR43228:SF1">
    <property type="entry name" value="TWO-COMPONENT RESPONSE REGULATOR ARR22"/>
    <property type="match status" value="1"/>
</dbReference>
<evidence type="ECO:0000256" key="1">
    <source>
        <dbReference type="PROSITE-ProRule" id="PRU00169"/>
    </source>
</evidence>
<dbReference type="RefSeq" id="WP_026979906.1">
    <property type="nucleotide sequence ID" value="NZ_AUCZ01000004.1"/>
</dbReference>
<organism evidence="3 4">
    <name type="scientific">Flavobacterium suncheonense GH29-5 = DSM 17707</name>
    <dbReference type="NCBI Taxonomy" id="1121899"/>
    <lineage>
        <taxon>Bacteria</taxon>
        <taxon>Pseudomonadati</taxon>
        <taxon>Bacteroidota</taxon>
        <taxon>Flavobacteriia</taxon>
        <taxon>Flavobacteriales</taxon>
        <taxon>Flavobacteriaceae</taxon>
        <taxon>Flavobacterium</taxon>
    </lineage>
</organism>
<dbReference type="GO" id="GO:0000160">
    <property type="term" value="P:phosphorelay signal transduction system"/>
    <property type="evidence" value="ECO:0007669"/>
    <property type="project" value="InterPro"/>
</dbReference>
<dbReference type="InterPro" id="IPR052048">
    <property type="entry name" value="ST_Response_Regulator"/>
</dbReference>
<evidence type="ECO:0000259" key="2">
    <source>
        <dbReference type="PROSITE" id="PS50110"/>
    </source>
</evidence>
<comment type="caution">
    <text evidence="3">The sequence shown here is derived from an EMBL/GenBank/DDBJ whole genome shotgun (WGS) entry which is preliminary data.</text>
</comment>
<dbReference type="PROSITE" id="PS50110">
    <property type="entry name" value="RESPONSE_REGULATORY"/>
    <property type="match status" value="1"/>
</dbReference>
<dbReference type="Pfam" id="PF00072">
    <property type="entry name" value="Response_reg"/>
    <property type="match status" value="1"/>
</dbReference>
<dbReference type="InterPro" id="IPR001789">
    <property type="entry name" value="Sig_transdc_resp-reg_receiver"/>
</dbReference>
<sequence>MSKATICIIDDDPIYQLVTKKIIEKSFFFPIVSSFTNGLEAISYFQQSAALPDVILLDIEMPVMDGWDFLDEIVSIRNRFNADTSIYIVSSSIAKEDKEKALTYGCIKGFISKPVTLSKIEKIANPD</sequence>
<gene>
    <name evidence="3" type="ORF">Q764_01420</name>
</gene>
<dbReference type="Gene3D" id="3.40.50.2300">
    <property type="match status" value="1"/>
</dbReference>
<dbReference type="PANTHER" id="PTHR43228">
    <property type="entry name" value="TWO-COMPONENT RESPONSE REGULATOR"/>
    <property type="match status" value="1"/>
</dbReference>
<dbReference type="Proteomes" id="UP000030121">
    <property type="component" value="Unassembled WGS sequence"/>
</dbReference>
<name>A0A0A2MH77_9FLAO</name>
<evidence type="ECO:0000313" key="3">
    <source>
        <dbReference type="EMBL" id="KGO90808.1"/>
    </source>
</evidence>
<keyword evidence="1" id="KW-0597">Phosphoprotein</keyword>
<dbReference type="AlphaFoldDB" id="A0A0A2MH77"/>
<protein>
    <recommendedName>
        <fullName evidence="2">Response regulatory domain-containing protein</fullName>
    </recommendedName>
</protein>
<reference evidence="3 4" key="1">
    <citation type="submission" date="2013-09" db="EMBL/GenBank/DDBJ databases">
        <authorList>
            <person name="Zeng Z."/>
            <person name="Chen C."/>
        </authorList>
    </citation>
    <scope>NUCLEOTIDE SEQUENCE [LARGE SCALE GENOMIC DNA]</scope>
    <source>
        <strain evidence="3 4">GH29-5</strain>
    </source>
</reference>